<organism evidence="3 4">
    <name type="scientific">Hyalangium rubrum</name>
    <dbReference type="NCBI Taxonomy" id="3103134"/>
    <lineage>
        <taxon>Bacteria</taxon>
        <taxon>Pseudomonadati</taxon>
        <taxon>Myxococcota</taxon>
        <taxon>Myxococcia</taxon>
        <taxon>Myxococcales</taxon>
        <taxon>Cystobacterineae</taxon>
        <taxon>Archangiaceae</taxon>
        <taxon>Hyalangium</taxon>
    </lineage>
</organism>
<comment type="caution">
    <text evidence="3">The sequence shown here is derived from an EMBL/GenBank/DDBJ whole genome shotgun (WGS) entry which is preliminary data.</text>
</comment>
<sequence length="93" mass="10342">MDVWVNEARQALLKRRARLKARGEQEQPPVEGLGAGLSEQEHQELRAIDEALARMEDGAFGQCSRCGGAMGRYRMRAVPESRYCMTCSTGVRG</sequence>
<protein>
    <recommendedName>
        <fullName evidence="5">DksA C4-type domain-containing protein</fullName>
    </recommendedName>
</protein>
<dbReference type="RefSeq" id="WP_321548840.1">
    <property type="nucleotide sequence ID" value="NZ_JAXIVS010000010.1"/>
</dbReference>
<name>A0ABU5H9E8_9BACT</name>
<gene>
    <name evidence="3" type="ORF">SYV04_27230</name>
</gene>
<dbReference type="EMBL" id="JAXIVS010000010">
    <property type="protein sequence ID" value="MDY7230118.1"/>
    <property type="molecule type" value="Genomic_DNA"/>
</dbReference>
<dbReference type="Proteomes" id="UP001291309">
    <property type="component" value="Unassembled WGS sequence"/>
</dbReference>
<feature type="region of interest" description="Disordered" evidence="2">
    <location>
        <begin position="19"/>
        <end position="39"/>
    </location>
</feature>
<feature type="zinc finger region" description="dksA C4-type" evidence="1">
    <location>
        <begin position="63"/>
        <end position="87"/>
    </location>
</feature>
<keyword evidence="4" id="KW-1185">Reference proteome</keyword>
<accession>A0ABU5H9E8</accession>
<evidence type="ECO:0000313" key="3">
    <source>
        <dbReference type="EMBL" id="MDY7230118.1"/>
    </source>
</evidence>
<dbReference type="PANTHER" id="PTHR33823">
    <property type="entry name" value="RNA POLYMERASE-BINDING TRANSCRIPTION FACTOR DKSA-RELATED"/>
    <property type="match status" value="1"/>
</dbReference>
<evidence type="ECO:0000256" key="2">
    <source>
        <dbReference type="SAM" id="MobiDB-lite"/>
    </source>
</evidence>
<dbReference type="PANTHER" id="PTHR33823:SF4">
    <property type="entry name" value="GENERAL STRESS PROTEIN 16O"/>
    <property type="match status" value="1"/>
</dbReference>
<evidence type="ECO:0008006" key="5">
    <source>
        <dbReference type="Google" id="ProtNLM"/>
    </source>
</evidence>
<dbReference type="PROSITE" id="PS51128">
    <property type="entry name" value="ZF_DKSA_2"/>
    <property type="match status" value="1"/>
</dbReference>
<reference evidence="3 4" key="1">
    <citation type="submission" date="2023-12" db="EMBL/GenBank/DDBJ databases">
        <title>the genome sequence of Hyalangium sp. s54d21.</title>
        <authorList>
            <person name="Zhang X."/>
        </authorList>
    </citation>
    <scope>NUCLEOTIDE SEQUENCE [LARGE SCALE GENOMIC DNA]</scope>
    <source>
        <strain evidence="4">s54d21</strain>
    </source>
</reference>
<proteinExistence type="predicted"/>
<evidence type="ECO:0000313" key="4">
    <source>
        <dbReference type="Proteomes" id="UP001291309"/>
    </source>
</evidence>
<dbReference type="Gene3D" id="1.20.120.910">
    <property type="entry name" value="DksA, coiled-coil domain"/>
    <property type="match status" value="1"/>
</dbReference>
<evidence type="ECO:0000256" key="1">
    <source>
        <dbReference type="PROSITE-ProRule" id="PRU00510"/>
    </source>
</evidence>